<gene>
    <name evidence="2" type="ORF">IFR04_003740</name>
</gene>
<feature type="compositionally biased region" description="Low complexity" evidence="1">
    <location>
        <begin position="79"/>
        <end position="91"/>
    </location>
</feature>
<dbReference type="OrthoDB" id="3549057at2759"/>
<evidence type="ECO:0000313" key="3">
    <source>
        <dbReference type="Proteomes" id="UP000664132"/>
    </source>
</evidence>
<feature type="compositionally biased region" description="Polar residues" evidence="1">
    <location>
        <begin position="104"/>
        <end position="113"/>
    </location>
</feature>
<keyword evidence="3" id="KW-1185">Reference proteome</keyword>
<feature type="region of interest" description="Disordered" evidence="1">
    <location>
        <begin position="63"/>
        <end position="124"/>
    </location>
</feature>
<proteinExistence type="predicted"/>
<name>A0A8H7WDY2_9HELO</name>
<evidence type="ECO:0000313" key="2">
    <source>
        <dbReference type="EMBL" id="KAG4423103.1"/>
    </source>
</evidence>
<feature type="compositionally biased region" description="Polar residues" evidence="1">
    <location>
        <begin position="17"/>
        <end position="38"/>
    </location>
</feature>
<dbReference type="AlphaFoldDB" id="A0A8H7WDY2"/>
<accession>A0A8H7WDY2</accession>
<feature type="compositionally biased region" description="Low complexity" evidence="1">
    <location>
        <begin position="114"/>
        <end position="124"/>
    </location>
</feature>
<evidence type="ECO:0000256" key="1">
    <source>
        <dbReference type="SAM" id="MobiDB-lite"/>
    </source>
</evidence>
<feature type="compositionally biased region" description="Basic and acidic residues" evidence="1">
    <location>
        <begin position="1"/>
        <end position="16"/>
    </location>
</feature>
<feature type="region of interest" description="Disordered" evidence="1">
    <location>
        <begin position="1"/>
        <end position="49"/>
    </location>
</feature>
<protein>
    <submittedName>
        <fullName evidence="2">Uncharacterized protein</fullName>
    </submittedName>
</protein>
<sequence>MSGADDGAKTLVEPRGRSNTVSSDVSNPEPKSSFSPRVTLQRPRIDGRGVKIDFASLPALIVSPPIVSQEEDTLSKMEPPSSQSPSHQSTSRLKSCPIPLLAPPTNTNGMVAQSSSLDSSTKPSLARLSKFSTAPPLESYQFPLRQPQPDPTWLPAATRSPPRPTFLRTARERAIAIHGPLHPVTNLPCSPPSPKDLRLQHRFRAISVEPDSSFPLELVYDTRDMTFTLERRSVLLPGGDATPMLEMQENLPPLLVDGRMTVVDVPRWSKTLKLFWRSFDGEKMEVQKREVELPVWVWMARNFGDRWKECFVR</sequence>
<organism evidence="2 3">
    <name type="scientific">Cadophora malorum</name>
    <dbReference type="NCBI Taxonomy" id="108018"/>
    <lineage>
        <taxon>Eukaryota</taxon>
        <taxon>Fungi</taxon>
        <taxon>Dikarya</taxon>
        <taxon>Ascomycota</taxon>
        <taxon>Pezizomycotina</taxon>
        <taxon>Leotiomycetes</taxon>
        <taxon>Helotiales</taxon>
        <taxon>Ploettnerulaceae</taxon>
        <taxon>Cadophora</taxon>
    </lineage>
</organism>
<comment type="caution">
    <text evidence="2">The sequence shown here is derived from an EMBL/GenBank/DDBJ whole genome shotgun (WGS) entry which is preliminary data.</text>
</comment>
<dbReference type="Proteomes" id="UP000664132">
    <property type="component" value="Unassembled WGS sequence"/>
</dbReference>
<reference evidence="2" key="1">
    <citation type="submission" date="2021-02" db="EMBL/GenBank/DDBJ databases">
        <title>Genome sequence Cadophora malorum strain M34.</title>
        <authorList>
            <person name="Stefanovic E."/>
            <person name="Vu D."/>
            <person name="Scully C."/>
            <person name="Dijksterhuis J."/>
            <person name="Roader J."/>
            <person name="Houbraken J."/>
        </authorList>
    </citation>
    <scope>NUCLEOTIDE SEQUENCE</scope>
    <source>
        <strain evidence="2">M34</strain>
    </source>
</reference>
<dbReference type="EMBL" id="JAFJYH010000039">
    <property type="protein sequence ID" value="KAG4423103.1"/>
    <property type="molecule type" value="Genomic_DNA"/>
</dbReference>